<dbReference type="WBParaSite" id="GPLIN_001009400">
    <property type="protein sequence ID" value="GPLIN_001009400"/>
    <property type="gene ID" value="GPLIN_001009400"/>
</dbReference>
<proteinExistence type="inferred from homology"/>
<dbReference type="PANTHER" id="PTHR18952">
    <property type="entry name" value="CARBONIC ANHYDRASE"/>
    <property type="match status" value="1"/>
</dbReference>
<evidence type="ECO:0000256" key="9">
    <source>
        <dbReference type="SAM" id="MobiDB-lite"/>
    </source>
</evidence>
<dbReference type="GO" id="GO:0004089">
    <property type="term" value="F:carbonate dehydratase activity"/>
    <property type="evidence" value="ECO:0007669"/>
    <property type="project" value="UniProtKB-UniRule"/>
</dbReference>
<dbReference type="CDD" id="cd00326">
    <property type="entry name" value="alpha_CA"/>
    <property type="match status" value="1"/>
</dbReference>
<evidence type="ECO:0000256" key="1">
    <source>
        <dbReference type="ARBA" id="ARBA00001947"/>
    </source>
</evidence>
<comment type="catalytic activity">
    <reaction evidence="7 8">
        <text>hydrogencarbonate + H(+) = CO2 + H2O</text>
        <dbReference type="Rhea" id="RHEA:10748"/>
        <dbReference type="ChEBI" id="CHEBI:15377"/>
        <dbReference type="ChEBI" id="CHEBI:15378"/>
        <dbReference type="ChEBI" id="CHEBI:16526"/>
        <dbReference type="ChEBI" id="CHEBI:17544"/>
        <dbReference type="EC" id="4.2.1.1"/>
    </reaction>
</comment>
<protein>
    <recommendedName>
        <fullName evidence="3 8">Carbonic anhydrase</fullName>
        <ecNumber evidence="3 8">4.2.1.1</ecNumber>
    </recommendedName>
</protein>
<dbReference type="GO" id="GO:0008270">
    <property type="term" value="F:zinc ion binding"/>
    <property type="evidence" value="ECO:0007669"/>
    <property type="project" value="UniProtKB-UniRule"/>
</dbReference>
<evidence type="ECO:0000256" key="5">
    <source>
        <dbReference type="ARBA" id="ARBA00022833"/>
    </source>
</evidence>
<sequence>MAATIASHAPQLQQQTVPTSEEEIFGKKNGVTMRNDATAALKQQNGQTKVGQTTSRPLNVQDWDYDEHGECGPKHWLHIANCEHLGNHQSPIDFRLSQMRRVNWSTLAAEVEPPEIYGGMLEQNYRFVQYHFHWSQNDNEGSEHTIGGLRYPAELHLVHQGVKDPSKLAVLGIFLKLDDGVENGEPKKFVFSSDEMEALKKVVEFEKSTAIDSKHSLTSKLPPNCCQDVASCAEHFVSSFVRYEGSLTTPPCSENVTWTVFTDPLLVTKEQMSLLRALKDCKGKVIEKNYRQVQKCAAGREVFFMVAPTDDLMTKM</sequence>
<reference evidence="11" key="1">
    <citation type="submission" date="2013-12" db="EMBL/GenBank/DDBJ databases">
        <authorList>
            <person name="Aslett M."/>
        </authorList>
    </citation>
    <scope>NUCLEOTIDE SEQUENCE [LARGE SCALE GENOMIC DNA]</scope>
    <source>
        <strain evidence="11">Lindley</strain>
    </source>
</reference>
<comment type="similarity">
    <text evidence="2 8">Belongs to the alpha-carbonic anhydrase family.</text>
</comment>
<dbReference type="InterPro" id="IPR036398">
    <property type="entry name" value="CA_dom_sf"/>
</dbReference>
<dbReference type="EC" id="4.2.1.1" evidence="3 8"/>
<dbReference type="PANTHER" id="PTHR18952:SF141">
    <property type="entry name" value="CARBONIC ANHYDRASE"/>
    <property type="match status" value="1"/>
</dbReference>
<keyword evidence="5 8" id="KW-0862">Zinc</keyword>
<dbReference type="PROSITE" id="PS51144">
    <property type="entry name" value="ALPHA_CA_2"/>
    <property type="match status" value="1"/>
</dbReference>
<keyword evidence="11" id="KW-1185">Reference proteome</keyword>
<dbReference type="SUPFAM" id="SSF51069">
    <property type="entry name" value="Carbonic anhydrase"/>
    <property type="match status" value="1"/>
</dbReference>
<comment type="cofactor">
    <cofactor evidence="1 8">
        <name>Zn(2+)</name>
        <dbReference type="ChEBI" id="CHEBI:29105"/>
    </cofactor>
</comment>
<evidence type="ECO:0000313" key="12">
    <source>
        <dbReference type="WBParaSite" id="GPLIN_001009400"/>
    </source>
</evidence>
<reference evidence="11" key="2">
    <citation type="submission" date="2014-05" db="EMBL/GenBank/DDBJ databases">
        <title>The genome and life-stage specific transcriptomes of Globodera pallida elucidate key aspects of plant parasitism by a cyst nematode.</title>
        <authorList>
            <person name="Cotton J.A."/>
            <person name="Lilley C.J."/>
            <person name="Jones L.M."/>
            <person name="Kikuchi T."/>
            <person name="Reid A.J."/>
            <person name="Thorpe P."/>
            <person name="Tsai I.J."/>
            <person name="Beasley H."/>
            <person name="Blok V."/>
            <person name="Cock P.J.A."/>
            <person name="Van den Akker S.E."/>
            <person name="Holroyd N."/>
            <person name="Hunt M."/>
            <person name="Mantelin S."/>
            <person name="Naghra H."/>
            <person name="Pain A."/>
            <person name="Palomares-Rius J.E."/>
            <person name="Zarowiecki M."/>
            <person name="Berriman M."/>
            <person name="Jones J.T."/>
            <person name="Urwin P.E."/>
        </authorList>
    </citation>
    <scope>NUCLEOTIDE SEQUENCE [LARGE SCALE GENOMIC DNA]</scope>
    <source>
        <strain evidence="11">Lindley</strain>
    </source>
</reference>
<organism evidence="11 12">
    <name type="scientific">Globodera pallida</name>
    <name type="common">Potato cyst nematode worm</name>
    <name type="synonym">Heterodera pallida</name>
    <dbReference type="NCBI Taxonomy" id="36090"/>
    <lineage>
        <taxon>Eukaryota</taxon>
        <taxon>Metazoa</taxon>
        <taxon>Ecdysozoa</taxon>
        <taxon>Nematoda</taxon>
        <taxon>Chromadorea</taxon>
        <taxon>Rhabditida</taxon>
        <taxon>Tylenchina</taxon>
        <taxon>Tylenchomorpha</taxon>
        <taxon>Tylenchoidea</taxon>
        <taxon>Heteroderidae</taxon>
        <taxon>Heteroderinae</taxon>
        <taxon>Globodera</taxon>
    </lineage>
</organism>
<evidence type="ECO:0000256" key="3">
    <source>
        <dbReference type="ARBA" id="ARBA00012925"/>
    </source>
</evidence>
<evidence type="ECO:0000256" key="4">
    <source>
        <dbReference type="ARBA" id="ARBA00022723"/>
    </source>
</evidence>
<dbReference type="InterPro" id="IPR018338">
    <property type="entry name" value="Carbonic_anhydrase_a-class_CS"/>
</dbReference>
<dbReference type="SMART" id="SM01057">
    <property type="entry name" value="Carb_anhydrase"/>
    <property type="match status" value="1"/>
</dbReference>
<dbReference type="Gene3D" id="3.10.200.10">
    <property type="entry name" value="Alpha carbonic anhydrase"/>
    <property type="match status" value="1"/>
</dbReference>
<evidence type="ECO:0000256" key="6">
    <source>
        <dbReference type="ARBA" id="ARBA00023239"/>
    </source>
</evidence>
<dbReference type="InterPro" id="IPR001148">
    <property type="entry name" value="CA_dom"/>
</dbReference>
<evidence type="ECO:0000256" key="7">
    <source>
        <dbReference type="ARBA" id="ARBA00048348"/>
    </source>
</evidence>
<dbReference type="GO" id="GO:0005737">
    <property type="term" value="C:cytoplasm"/>
    <property type="evidence" value="ECO:0007669"/>
    <property type="project" value="TreeGrafter"/>
</dbReference>
<dbReference type="Pfam" id="PF00194">
    <property type="entry name" value="Carb_anhydrase"/>
    <property type="match status" value="1"/>
</dbReference>
<evidence type="ECO:0000256" key="2">
    <source>
        <dbReference type="ARBA" id="ARBA00010718"/>
    </source>
</evidence>
<dbReference type="Proteomes" id="UP000050741">
    <property type="component" value="Unassembled WGS sequence"/>
</dbReference>
<keyword evidence="4 8" id="KW-0479">Metal-binding</keyword>
<reference evidence="12" key="3">
    <citation type="submission" date="2016-06" db="UniProtKB">
        <authorList>
            <consortium name="WormBaseParasite"/>
        </authorList>
    </citation>
    <scope>IDENTIFICATION</scope>
</reference>
<accession>A0A183CB43</accession>
<name>A0A183CB43_GLOPA</name>
<comment type="function">
    <text evidence="8">Reversible hydration of carbon dioxide.</text>
</comment>
<feature type="domain" description="Alpha-carbonic anhydrase" evidence="10">
    <location>
        <begin position="1"/>
        <end position="306"/>
    </location>
</feature>
<evidence type="ECO:0000313" key="11">
    <source>
        <dbReference type="Proteomes" id="UP000050741"/>
    </source>
</evidence>
<dbReference type="PROSITE" id="PS00162">
    <property type="entry name" value="ALPHA_CA_1"/>
    <property type="match status" value="1"/>
</dbReference>
<evidence type="ECO:0000259" key="10">
    <source>
        <dbReference type="PROSITE" id="PS51144"/>
    </source>
</evidence>
<keyword evidence="6 8" id="KW-0456">Lyase</keyword>
<dbReference type="InterPro" id="IPR023561">
    <property type="entry name" value="Carbonic_anhydrase_a-class"/>
</dbReference>
<feature type="region of interest" description="Disordered" evidence="9">
    <location>
        <begin position="1"/>
        <end position="21"/>
    </location>
</feature>
<evidence type="ECO:0000256" key="8">
    <source>
        <dbReference type="RuleBase" id="RU367011"/>
    </source>
</evidence>
<dbReference type="AlphaFoldDB" id="A0A183CB43"/>
<feature type="compositionally biased region" description="Polar residues" evidence="9">
    <location>
        <begin position="10"/>
        <end position="19"/>
    </location>
</feature>